<dbReference type="AlphaFoldDB" id="A0A1Y2E1Y2"/>
<reference evidence="2 3" key="1">
    <citation type="submission" date="2016-07" db="EMBL/GenBank/DDBJ databases">
        <title>Pervasive Adenine N6-methylation of Active Genes in Fungi.</title>
        <authorList>
            <consortium name="DOE Joint Genome Institute"/>
            <person name="Mondo S.J."/>
            <person name="Dannebaum R.O."/>
            <person name="Kuo R.C."/>
            <person name="Labutti K."/>
            <person name="Haridas S."/>
            <person name="Kuo A."/>
            <person name="Salamov A."/>
            <person name="Ahrendt S.R."/>
            <person name="Lipzen A."/>
            <person name="Sullivan W."/>
            <person name="Andreopoulos W.B."/>
            <person name="Clum A."/>
            <person name="Lindquist E."/>
            <person name="Daum C."/>
            <person name="Ramamoorthy G.K."/>
            <person name="Gryganskyi A."/>
            <person name="Culley D."/>
            <person name="Magnuson J.K."/>
            <person name="James T.Y."/>
            <person name="O'Malley M.A."/>
            <person name="Stajich J.E."/>
            <person name="Spatafora J.W."/>
            <person name="Visel A."/>
            <person name="Grigoriev I.V."/>
        </authorList>
    </citation>
    <scope>NUCLEOTIDE SEQUENCE [LARGE SCALE GENOMIC DNA]</scope>
    <source>
        <strain evidence="2 3">CBS 129021</strain>
    </source>
</reference>
<dbReference type="Proteomes" id="UP000193689">
    <property type="component" value="Unassembled WGS sequence"/>
</dbReference>
<sequence>MKSCYASLGDLLIFAVLEFMTQVTVSARVFAVMTSDTNGMGTFSQARVAQGIDLGNGDDEMGDVVVLRLEAQAGMAQLMTSTSAWLRTMGVTSEDCCFAVTYP</sequence>
<organism evidence="2 3">
    <name type="scientific">Pseudomassariella vexata</name>
    <dbReference type="NCBI Taxonomy" id="1141098"/>
    <lineage>
        <taxon>Eukaryota</taxon>
        <taxon>Fungi</taxon>
        <taxon>Dikarya</taxon>
        <taxon>Ascomycota</taxon>
        <taxon>Pezizomycotina</taxon>
        <taxon>Sordariomycetes</taxon>
        <taxon>Xylariomycetidae</taxon>
        <taxon>Amphisphaeriales</taxon>
        <taxon>Pseudomassariaceae</taxon>
        <taxon>Pseudomassariella</taxon>
    </lineage>
</organism>
<evidence type="ECO:0000256" key="1">
    <source>
        <dbReference type="SAM" id="SignalP"/>
    </source>
</evidence>
<name>A0A1Y2E1Y2_9PEZI</name>
<accession>A0A1Y2E1Y2</accession>
<proteinExistence type="predicted"/>
<keyword evidence="3" id="KW-1185">Reference proteome</keyword>
<feature type="signal peptide" evidence="1">
    <location>
        <begin position="1"/>
        <end position="26"/>
    </location>
</feature>
<evidence type="ECO:0000313" key="2">
    <source>
        <dbReference type="EMBL" id="ORY65467.1"/>
    </source>
</evidence>
<dbReference type="InParanoid" id="A0A1Y2E1Y2"/>
<dbReference type="GeneID" id="63776423"/>
<gene>
    <name evidence="2" type="ORF">BCR38DRAFT_432874</name>
</gene>
<dbReference type="EMBL" id="MCFJ01000006">
    <property type="protein sequence ID" value="ORY65467.1"/>
    <property type="molecule type" value="Genomic_DNA"/>
</dbReference>
<protein>
    <submittedName>
        <fullName evidence="2">Uncharacterized protein</fullName>
    </submittedName>
</protein>
<comment type="caution">
    <text evidence="2">The sequence shown here is derived from an EMBL/GenBank/DDBJ whole genome shotgun (WGS) entry which is preliminary data.</text>
</comment>
<dbReference type="RefSeq" id="XP_040716619.1">
    <property type="nucleotide sequence ID" value="XM_040860211.1"/>
</dbReference>
<keyword evidence="1" id="KW-0732">Signal</keyword>
<evidence type="ECO:0000313" key="3">
    <source>
        <dbReference type="Proteomes" id="UP000193689"/>
    </source>
</evidence>
<feature type="chain" id="PRO_5013367897" evidence="1">
    <location>
        <begin position="27"/>
        <end position="103"/>
    </location>
</feature>